<keyword evidence="3" id="KW-1185">Reference proteome</keyword>
<proteinExistence type="predicted"/>
<dbReference type="STRING" id="1127699.HMPREF9151_01059"/>
<dbReference type="AlphaFoldDB" id="L1NDI0"/>
<dbReference type="HOGENOM" id="CLU_435366_0_0_10"/>
<dbReference type="PROSITE" id="PS51257">
    <property type="entry name" value="PROKAR_LIPOPROTEIN"/>
    <property type="match status" value="1"/>
</dbReference>
<dbReference type="PATRIC" id="fig|1127699.3.peg.976"/>
<evidence type="ECO:0000256" key="1">
    <source>
        <dbReference type="SAM" id="SignalP"/>
    </source>
</evidence>
<evidence type="ECO:0000313" key="3">
    <source>
        <dbReference type="Proteomes" id="UP000010433"/>
    </source>
</evidence>
<sequence>MKLKTILASASSQMLTLATVFIISLAFTACGSDKDDGPLPAPQSQTVTFDGKSIPVEAAEYQNLGSGRYRLSFWLDRARKERVRIWMTEKWHATGYDIDLTEKEVQHEGYYWLVEYFTAEGKILINTWADPTQTYKVFTDGKLNIKGKPADGNLEVNLLNGRVKDVEGNDHTLTLNYDGKMTEFENIVGQGFVSYADEQNVKIEKGEYELMGSGKYKVYFYLASGEGNKVVLNLDYSRHIGKSVDLTVKEKESTNNEYWGVQFFYGNRQLINASGEPDDRATRFGTGILDVIGRNVEYDNINIRLKNAMVKNVDGTMADFSLNYKGKLTKKKEVTPPPTPQPKEGYVTLNQVDRKILKAEYENKGNHNYEMHFTLEGNHKLVLYASGIHHFDKTINLSLLDGLSPNYWRVVCKKGNQGIIDASSDPLKKHPFSKGTLDITGSVLGNIDIVINDGVVYEDGYMQTLLMHYKGKIRNIEQSETPDAGSITLNDVKKKVVNATYRKLGEKRCELMLYPSNSTSEWLLIEFDTELHMGTEIDLAQYDEDPATQDRAWDIAYMNAAGKQLFRKCANKALPSSDVFLSGKLKITGSIGSELKVSLTNGKTTDMYDYNKTHAITVDYKGVPALKK</sequence>
<evidence type="ECO:0000313" key="2">
    <source>
        <dbReference type="EMBL" id="EKY01320.1"/>
    </source>
</evidence>
<organism evidence="2 3">
    <name type="scientific">Hoylesella saccharolytica F0055</name>
    <dbReference type="NCBI Taxonomy" id="1127699"/>
    <lineage>
        <taxon>Bacteria</taxon>
        <taxon>Pseudomonadati</taxon>
        <taxon>Bacteroidota</taxon>
        <taxon>Bacteroidia</taxon>
        <taxon>Bacteroidales</taxon>
        <taxon>Prevotellaceae</taxon>
        <taxon>Hoylesella</taxon>
    </lineage>
</organism>
<dbReference type="RefSeq" id="WP_009162273.1">
    <property type="nucleotide sequence ID" value="NZ_KB290987.1"/>
</dbReference>
<dbReference type="EMBL" id="AMEP01000071">
    <property type="protein sequence ID" value="EKY01320.1"/>
    <property type="molecule type" value="Genomic_DNA"/>
</dbReference>
<comment type="caution">
    <text evidence="2">The sequence shown here is derived from an EMBL/GenBank/DDBJ whole genome shotgun (WGS) entry which is preliminary data.</text>
</comment>
<feature type="signal peptide" evidence="1">
    <location>
        <begin position="1"/>
        <end position="31"/>
    </location>
</feature>
<gene>
    <name evidence="2" type="ORF">HMPREF9151_01059</name>
</gene>
<accession>L1NDI0</accession>
<protein>
    <recommendedName>
        <fullName evidence="4">Lipocalin-like domain-containing protein</fullName>
    </recommendedName>
</protein>
<evidence type="ECO:0008006" key="4">
    <source>
        <dbReference type="Google" id="ProtNLM"/>
    </source>
</evidence>
<name>L1NDI0_9BACT</name>
<keyword evidence="1" id="KW-0732">Signal</keyword>
<reference evidence="2 3" key="1">
    <citation type="submission" date="2012-05" db="EMBL/GenBank/DDBJ databases">
        <authorList>
            <person name="Weinstock G."/>
            <person name="Sodergren E."/>
            <person name="Lobos E.A."/>
            <person name="Fulton L."/>
            <person name="Fulton R."/>
            <person name="Courtney L."/>
            <person name="Fronick C."/>
            <person name="O'Laughlin M."/>
            <person name="Godfrey J."/>
            <person name="Wilson R.M."/>
            <person name="Miner T."/>
            <person name="Farmer C."/>
            <person name="Delehaunty K."/>
            <person name="Cordes M."/>
            <person name="Minx P."/>
            <person name="Tomlinson C."/>
            <person name="Chen J."/>
            <person name="Wollam A."/>
            <person name="Pepin K.H."/>
            <person name="Bhonagiri V."/>
            <person name="Zhang X."/>
            <person name="Suruliraj S."/>
            <person name="Warren W."/>
            <person name="Mitreva M."/>
            <person name="Mardis E.R."/>
            <person name="Wilson R.K."/>
        </authorList>
    </citation>
    <scope>NUCLEOTIDE SEQUENCE [LARGE SCALE GENOMIC DNA]</scope>
    <source>
        <strain evidence="2 3">F0055</strain>
    </source>
</reference>
<feature type="chain" id="PRO_5003955065" description="Lipocalin-like domain-containing protein" evidence="1">
    <location>
        <begin position="32"/>
        <end position="628"/>
    </location>
</feature>
<dbReference type="OrthoDB" id="1072684at2"/>
<dbReference type="Proteomes" id="UP000010433">
    <property type="component" value="Unassembled WGS sequence"/>
</dbReference>